<organism evidence="3 4">
    <name type="scientific">Malikia granosa</name>
    <dbReference type="NCBI Taxonomy" id="263067"/>
    <lineage>
        <taxon>Bacteria</taxon>
        <taxon>Pseudomonadati</taxon>
        <taxon>Pseudomonadota</taxon>
        <taxon>Betaproteobacteria</taxon>
        <taxon>Burkholderiales</taxon>
        <taxon>Comamonadaceae</taxon>
        <taxon>Malikia</taxon>
    </lineage>
</organism>
<dbReference type="RefSeq" id="WP_105749411.1">
    <property type="nucleotide sequence ID" value="NZ_PVLQ01000078.1"/>
</dbReference>
<name>A0A2S9K1G6_9BURK</name>
<evidence type="ECO:0000313" key="4">
    <source>
        <dbReference type="Proteomes" id="UP000238589"/>
    </source>
</evidence>
<accession>A0A2S9K1G6</accession>
<evidence type="ECO:0000313" key="3">
    <source>
        <dbReference type="EMBL" id="PRD64269.1"/>
    </source>
</evidence>
<sequence>MKIDDHPIPKPVVLAWCGALVRLPDAKVRSLASEQGLGAGFRASKMPPDVARARLRSALEGYAELPETIRLALRGASQASALVVPLSDELVMEQSGLLANSLGLAETVAALLLDGRASLRSHALGMLDGWDGSECNEEARRKASTDLMAHLQGLAQALHALKPQDGTGSPSGTDAGLADRAATTPQMTRSPRPQAERQLVLALRDKRREAGALARDLAASRQGSDRWRTELERLRPALELTQQRAGRAEAELAELRGDFEALVQQRVQALLDERLLPWLAPAESLAQAAADPGRGQLLEQAEQLLQEQAAIDRRYGLRRSLQAELDDCRQMLARLAEAQAESLRPLPKLLTLQQEIRLRIQALQQQLGRRADTDLAAGSSLARLQQAMAQANTLEQLSAIRQALGAAEPLGLLDVEERARAYALLADLASRIYAREGICRTAAQDREGLRHLPLHAMQSTLAVGQRATLVVDGHNVLFTLPALFRPFFENGNPGGRARDALEQRLAALARRHPRLDIQLWFDGGTVSERTVSDNLRVRFSGGSGSNRADRQILAFLHHLGTASPELTRAVVTADQDEARAAERSHAMVMAPEELALWLGKMGS</sequence>
<proteinExistence type="predicted"/>
<dbReference type="OrthoDB" id="8870231at2"/>
<dbReference type="AlphaFoldDB" id="A0A2S9K1G6"/>
<reference evidence="3 4" key="1">
    <citation type="submission" date="2018-03" db="EMBL/GenBank/DDBJ databases">
        <title>Comparative genomics illustrates the genes involved in a hyperalkaliphilic mechanisms of Serpentinomonas isolated from highly-alkaline calcium-rich serpentinized springs.</title>
        <authorList>
            <person name="Suzuki S."/>
            <person name="Ishii S."/>
            <person name="Walworth N."/>
            <person name="Bird L."/>
            <person name="Kuenen J.G."/>
            <person name="Nealson K.H."/>
        </authorList>
    </citation>
    <scope>NUCLEOTIDE SEQUENCE [LARGE SCALE GENOMIC DNA]</scope>
    <source>
        <strain evidence="3 4">P1</strain>
    </source>
</reference>
<evidence type="ECO:0000256" key="2">
    <source>
        <dbReference type="SAM" id="MobiDB-lite"/>
    </source>
</evidence>
<gene>
    <name evidence="3" type="ORF">C6P64_15280</name>
</gene>
<dbReference type="InterPro" id="IPR010298">
    <property type="entry name" value="YacP-like"/>
</dbReference>
<evidence type="ECO:0000256" key="1">
    <source>
        <dbReference type="SAM" id="Coils"/>
    </source>
</evidence>
<protein>
    <submittedName>
        <fullName evidence="3">Uncharacterized protein</fullName>
    </submittedName>
</protein>
<keyword evidence="1" id="KW-0175">Coiled coil</keyword>
<feature type="region of interest" description="Disordered" evidence="2">
    <location>
        <begin position="162"/>
        <end position="195"/>
    </location>
</feature>
<dbReference type="Proteomes" id="UP000238589">
    <property type="component" value="Unassembled WGS sequence"/>
</dbReference>
<keyword evidence="4" id="KW-1185">Reference proteome</keyword>
<dbReference type="Pfam" id="PF05991">
    <property type="entry name" value="NYN_YacP"/>
    <property type="match status" value="1"/>
</dbReference>
<comment type="caution">
    <text evidence="3">The sequence shown here is derived from an EMBL/GenBank/DDBJ whole genome shotgun (WGS) entry which is preliminary data.</text>
</comment>
<feature type="coiled-coil region" evidence="1">
    <location>
        <begin position="238"/>
        <end position="265"/>
    </location>
</feature>
<dbReference type="EMBL" id="PVLQ01000078">
    <property type="protein sequence ID" value="PRD64269.1"/>
    <property type="molecule type" value="Genomic_DNA"/>
</dbReference>